<evidence type="ECO:0000256" key="1">
    <source>
        <dbReference type="SAM" id="Phobius"/>
    </source>
</evidence>
<name>A0A5N6UN31_ASPTM</name>
<evidence type="ECO:0000313" key="2">
    <source>
        <dbReference type="EMBL" id="KAE8160048.1"/>
    </source>
</evidence>
<dbReference type="OrthoDB" id="3436860at2759"/>
<feature type="transmembrane region" description="Helical" evidence="1">
    <location>
        <begin position="81"/>
        <end position="100"/>
    </location>
</feature>
<evidence type="ECO:0000313" key="3">
    <source>
        <dbReference type="Proteomes" id="UP000326950"/>
    </source>
</evidence>
<organism evidence="2 3">
    <name type="scientific">Aspergillus tamarii</name>
    <dbReference type="NCBI Taxonomy" id="41984"/>
    <lineage>
        <taxon>Eukaryota</taxon>
        <taxon>Fungi</taxon>
        <taxon>Dikarya</taxon>
        <taxon>Ascomycota</taxon>
        <taxon>Pezizomycotina</taxon>
        <taxon>Eurotiomycetes</taxon>
        <taxon>Eurotiomycetidae</taxon>
        <taxon>Eurotiales</taxon>
        <taxon>Aspergillaceae</taxon>
        <taxon>Aspergillus</taxon>
        <taxon>Aspergillus subgen. Circumdati</taxon>
    </lineage>
</organism>
<keyword evidence="1" id="KW-1133">Transmembrane helix</keyword>
<dbReference type="EMBL" id="ML738664">
    <property type="protein sequence ID" value="KAE8160048.1"/>
    <property type="molecule type" value="Genomic_DNA"/>
</dbReference>
<feature type="transmembrane region" description="Helical" evidence="1">
    <location>
        <begin position="47"/>
        <end position="69"/>
    </location>
</feature>
<protein>
    <recommendedName>
        <fullName evidence="4">MARVEL domain-containing protein</fullName>
    </recommendedName>
</protein>
<accession>A0A5N6UN31</accession>
<keyword evidence="1" id="KW-0472">Membrane</keyword>
<keyword evidence="1" id="KW-0812">Transmembrane</keyword>
<evidence type="ECO:0008006" key="4">
    <source>
        <dbReference type="Google" id="ProtNLM"/>
    </source>
</evidence>
<proteinExistence type="predicted"/>
<dbReference type="AlphaFoldDB" id="A0A5N6UN31"/>
<sequence>MNLSIENNPKIKFRLHIIIGPLLLLTFVLVIARVADKGTPSSRTNTWGIAVCLKSAVFMAYQVVTAHAARFKRWASSKANMILNIIDTVFWFVLFIISIMGTSGSHSTSSRALGVIIIILALVLCVGFDIAALLASYRSSVSATDDIISNMAHSLGEPTLKAPVEKGGYEI</sequence>
<reference evidence="2 3" key="1">
    <citation type="submission" date="2019-04" db="EMBL/GenBank/DDBJ databases">
        <title>Friends and foes A comparative genomics study of 23 Aspergillus species from section Flavi.</title>
        <authorList>
            <consortium name="DOE Joint Genome Institute"/>
            <person name="Kjaerbolling I."/>
            <person name="Vesth T."/>
            <person name="Frisvad J.C."/>
            <person name="Nybo J.L."/>
            <person name="Theobald S."/>
            <person name="Kildgaard S."/>
            <person name="Isbrandt T."/>
            <person name="Kuo A."/>
            <person name="Sato A."/>
            <person name="Lyhne E.K."/>
            <person name="Kogle M.E."/>
            <person name="Wiebenga A."/>
            <person name="Kun R.S."/>
            <person name="Lubbers R.J."/>
            <person name="Makela M.R."/>
            <person name="Barry K."/>
            <person name="Chovatia M."/>
            <person name="Clum A."/>
            <person name="Daum C."/>
            <person name="Haridas S."/>
            <person name="He G."/>
            <person name="LaButti K."/>
            <person name="Lipzen A."/>
            <person name="Mondo S."/>
            <person name="Riley R."/>
            <person name="Salamov A."/>
            <person name="Simmons B.A."/>
            <person name="Magnuson J.K."/>
            <person name="Henrissat B."/>
            <person name="Mortensen U.H."/>
            <person name="Larsen T.O."/>
            <person name="Devries R.P."/>
            <person name="Grigoriev I.V."/>
            <person name="Machida M."/>
            <person name="Baker S.E."/>
            <person name="Andersen M.R."/>
        </authorList>
    </citation>
    <scope>NUCLEOTIDE SEQUENCE [LARGE SCALE GENOMIC DNA]</scope>
    <source>
        <strain evidence="2 3">CBS 117626</strain>
    </source>
</reference>
<dbReference type="Proteomes" id="UP000326950">
    <property type="component" value="Unassembled WGS sequence"/>
</dbReference>
<gene>
    <name evidence="2" type="ORF">BDV40DRAFT_302704</name>
</gene>
<keyword evidence="3" id="KW-1185">Reference proteome</keyword>
<feature type="transmembrane region" description="Helical" evidence="1">
    <location>
        <begin position="15"/>
        <end position="35"/>
    </location>
</feature>
<feature type="transmembrane region" description="Helical" evidence="1">
    <location>
        <begin position="112"/>
        <end position="135"/>
    </location>
</feature>